<name>A0A3P7IP41_STRVU</name>
<protein>
    <submittedName>
        <fullName evidence="2">Uncharacterized protein</fullName>
    </submittedName>
</protein>
<accession>A0A3P7IP41</accession>
<dbReference type="InterPro" id="IPR002347">
    <property type="entry name" value="SDR_fam"/>
</dbReference>
<evidence type="ECO:0000313" key="2">
    <source>
        <dbReference type="EMBL" id="VDM67364.1"/>
    </source>
</evidence>
<dbReference type="EMBL" id="UYYB01005302">
    <property type="protein sequence ID" value="VDM67364.1"/>
    <property type="molecule type" value="Genomic_DNA"/>
</dbReference>
<keyword evidence="3" id="KW-1185">Reference proteome</keyword>
<dbReference type="GO" id="GO:0004090">
    <property type="term" value="F:carbonyl reductase (NADPH) activity"/>
    <property type="evidence" value="ECO:0007669"/>
    <property type="project" value="TreeGrafter"/>
</dbReference>
<dbReference type="Pfam" id="PF13561">
    <property type="entry name" value="adh_short_C2"/>
    <property type="match status" value="1"/>
</dbReference>
<dbReference type="PANTHER" id="PTHR43943">
    <property type="entry name" value="DEHYDROGENASE/REDUCTASE (SDR FAMILY) MEMBER 4"/>
    <property type="match status" value="1"/>
</dbReference>
<dbReference type="Gene3D" id="3.40.50.720">
    <property type="entry name" value="NAD(P)-binding Rossmann-like Domain"/>
    <property type="match status" value="1"/>
</dbReference>
<dbReference type="InterPro" id="IPR036291">
    <property type="entry name" value="NAD(P)-bd_dom_sf"/>
</dbReference>
<sequence length="112" mass="12276">MVSRNIWMADAVAYNTGIQLYVSTLDGRQRFLNTESPHSIHLQDMAAKLLCGLWDGRGEEGEREMVDALEVPLRRLGLAEECAGAVAFLVSDDAKYITGETILISGGVHARL</sequence>
<dbReference type="PANTHER" id="PTHR43943:SF2">
    <property type="entry name" value="DEHYDROGENASE_REDUCTASE 4"/>
    <property type="match status" value="1"/>
</dbReference>
<dbReference type="Proteomes" id="UP000270094">
    <property type="component" value="Unassembled WGS sequence"/>
</dbReference>
<dbReference type="OrthoDB" id="1669814at2759"/>
<gene>
    <name evidence="2" type="ORF">SVUK_LOCUS2362</name>
</gene>
<dbReference type="PRINTS" id="PR00081">
    <property type="entry name" value="GDHRDH"/>
</dbReference>
<evidence type="ECO:0000256" key="1">
    <source>
        <dbReference type="ARBA" id="ARBA00006484"/>
    </source>
</evidence>
<reference evidence="2 3" key="1">
    <citation type="submission" date="2018-11" db="EMBL/GenBank/DDBJ databases">
        <authorList>
            <consortium name="Pathogen Informatics"/>
        </authorList>
    </citation>
    <scope>NUCLEOTIDE SEQUENCE [LARGE SCALE GENOMIC DNA]</scope>
</reference>
<organism evidence="2 3">
    <name type="scientific">Strongylus vulgaris</name>
    <name type="common">Blood worm</name>
    <dbReference type="NCBI Taxonomy" id="40348"/>
    <lineage>
        <taxon>Eukaryota</taxon>
        <taxon>Metazoa</taxon>
        <taxon>Ecdysozoa</taxon>
        <taxon>Nematoda</taxon>
        <taxon>Chromadorea</taxon>
        <taxon>Rhabditida</taxon>
        <taxon>Rhabditina</taxon>
        <taxon>Rhabditomorpha</taxon>
        <taxon>Strongyloidea</taxon>
        <taxon>Strongylidae</taxon>
        <taxon>Strongylus</taxon>
    </lineage>
</organism>
<evidence type="ECO:0000313" key="3">
    <source>
        <dbReference type="Proteomes" id="UP000270094"/>
    </source>
</evidence>
<dbReference type="AlphaFoldDB" id="A0A3P7IP41"/>
<proteinExistence type="inferred from homology"/>
<dbReference type="SUPFAM" id="SSF51735">
    <property type="entry name" value="NAD(P)-binding Rossmann-fold domains"/>
    <property type="match status" value="1"/>
</dbReference>
<comment type="similarity">
    <text evidence="1">Belongs to the short-chain dehydrogenases/reductases (SDR) family.</text>
</comment>